<keyword evidence="8" id="KW-1133">Transmembrane helix</keyword>
<keyword evidence="12" id="KW-0325">Glycoprotein</keyword>
<keyword evidence="11" id="KW-1015">Disulfide bond</keyword>
<comment type="subcellular location">
    <subcellularLocation>
        <location evidence="1">Golgi apparatus membrane</location>
        <topology evidence="1">Single-pass type II membrane protein</topology>
    </subcellularLocation>
</comment>
<evidence type="ECO:0000256" key="12">
    <source>
        <dbReference type="ARBA" id="ARBA00023180"/>
    </source>
</evidence>
<evidence type="ECO:0000256" key="17">
    <source>
        <dbReference type="SAM" id="MobiDB-lite"/>
    </source>
</evidence>
<evidence type="ECO:0000256" key="8">
    <source>
        <dbReference type="ARBA" id="ARBA00022989"/>
    </source>
</evidence>
<dbReference type="PANTHER" id="PTHR45941:SF1">
    <property type="entry name" value="ALPHA-N-ACETYLGALACTOSAMINIDE ALPHA-2,6-SIALYLTRANSFERASE 1"/>
    <property type="match status" value="1"/>
</dbReference>
<accession>A0AAV2LB53</accession>
<evidence type="ECO:0000313" key="19">
    <source>
        <dbReference type="Proteomes" id="UP001497482"/>
    </source>
</evidence>
<dbReference type="EMBL" id="OZ035845">
    <property type="protein sequence ID" value="CAL1599578.1"/>
    <property type="molecule type" value="Genomic_DNA"/>
</dbReference>
<evidence type="ECO:0000256" key="9">
    <source>
        <dbReference type="ARBA" id="ARBA00023034"/>
    </source>
</evidence>
<evidence type="ECO:0000256" key="5">
    <source>
        <dbReference type="ARBA" id="ARBA00022679"/>
    </source>
</evidence>
<evidence type="ECO:0000256" key="7">
    <source>
        <dbReference type="ARBA" id="ARBA00022968"/>
    </source>
</evidence>
<evidence type="ECO:0000256" key="14">
    <source>
        <dbReference type="ARBA" id="ARBA00039109"/>
    </source>
</evidence>
<comment type="pathway">
    <text evidence="2">Protein modification; protein glycosylation.</text>
</comment>
<evidence type="ECO:0000313" key="18">
    <source>
        <dbReference type="EMBL" id="CAL1599578.1"/>
    </source>
</evidence>
<feature type="compositionally biased region" description="Basic and acidic residues" evidence="17">
    <location>
        <begin position="390"/>
        <end position="466"/>
    </location>
</feature>
<comment type="catalytic activity">
    <reaction evidence="16">
        <text>a 3-O-[N-acetyl-alpha-D-galactosaminyl]-L-threonyl-[protein] + CMP-N-acetyl-beta-neuraminate = a 3-O-[N-acetyl-alpha-neuraminosyl-(2-&gt;6)-N-acetyl-alpha-D-galactosaminyl]-L-threonyl-[protein] + CMP + H(+)</text>
        <dbReference type="Rhea" id="RHEA:81643"/>
        <dbReference type="Rhea" id="RHEA-COMP:11689"/>
        <dbReference type="Rhea" id="RHEA-COMP:19720"/>
        <dbReference type="ChEBI" id="CHEBI:15378"/>
        <dbReference type="ChEBI" id="CHEBI:57812"/>
        <dbReference type="ChEBI" id="CHEBI:60377"/>
        <dbReference type="ChEBI" id="CHEBI:87075"/>
        <dbReference type="ChEBI" id="CHEBI:231970"/>
    </reaction>
    <physiologicalReaction direction="left-to-right" evidence="16">
        <dbReference type="Rhea" id="RHEA:81644"/>
    </physiologicalReaction>
</comment>
<evidence type="ECO:0000256" key="16">
    <source>
        <dbReference type="ARBA" id="ARBA00052285"/>
    </source>
</evidence>
<comment type="catalytic activity">
    <reaction evidence="15">
        <text>a 3-O-[N-acetyl-alpha-neuraminyl-(2-&gt;3)-beta-D-galactosyl-(1-&gt;3)-N-acetyl-alpha-D-galactosaminyl]-L-threonyl-[protein] + CMP-N-acetyl-beta-neuraminate = a 3-O-{alpha-Neu5Ac-(2-&gt;3)-beta-D-Gal-(1-&gt;3)-[alpha-Neu5Ac-(2-&gt;6)]-alpha-D-GalNAc}-L-threonyl-[protein] + CMP + H(+)</text>
        <dbReference type="Rhea" id="RHEA:81659"/>
        <dbReference type="Rhea" id="RHEA-COMP:14417"/>
        <dbReference type="Rhea" id="RHEA-COMP:16763"/>
        <dbReference type="ChEBI" id="CHEBI:15378"/>
        <dbReference type="ChEBI" id="CHEBI:57812"/>
        <dbReference type="ChEBI" id="CHEBI:60377"/>
        <dbReference type="ChEBI" id="CHEBI:139598"/>
        <dbReference type="ChEBI" id="CHEBI:156398"/>
    </reaction>
    <physiologicalReaction direction="left-to-right" evidence="15">
        <dbReference type="Rhea" id="RHEA:81660"/>
    </physiologicalReaction>
</comment>
<comment type="similarity">
    <text evidence="3">Belongs to the glycosyltransferase 29 family.</text>
</comment>
<reference evidence="18 19" key="1">
    <citation type="submission" date="2024-04" db="EMBL/GenBank/DDBJ databases">
        <authorList>
            <person name="Waldvogel A.-M."/>
            <person name="Schoenle A."/>
        </authorList>
    </citation>
    <scope>NUCLEOTIDE SEQUENCE [LARGE SCALE GENOMIC DNA]</scope>
</reference>
<dbReference type="GO" id="GO:0001665">
    <property type="term" value="F:alpha-N-acetylgalactosaminide alpha-2,6-sialyltransferase activity"/>
    <property type="evidence" value="ECO:0007669"/>
    <property type="project" value="UniProtKB-EC"/>
</dbReference>
<keyword evidence="5" id="KW-0808">Transferase</keyword>
<keyword evidence="4" id="KW-0328">Glycosyltransferase</keyword>
<feature type="region of interest" description="Disordered" evidence="17">
    <location>
        <begin position="365"/>
        <end position="466"/>
    </location>
</feature>
<keyword evidence="7" id="KW-0735">Signal-anchor</keyword>
<keyword evidence="6" id="KW-0812">Transmembrane</keyword>
<keyword evidence="19" id="KW-1185">Reference proteome</keyword>
<comment type="catalytic activity">
    <reaction evidence="13">
        <text>a beta-D-galactosyl-(1-&gt;3)-N-acetyl-alpha-D-galactosaminyl derivative + CMP-N-acetyl-beta-neuraminate = a beta-D-galactosyl-(1-&gt;3)-[N-acetyl-alpha-neuraminyl-(2-&gt;6)]-N-acetyl-alpha-D-galactosaminyl derivative + CMP + H(+)</text>
        <dbReference type="Rhea" id="RHEA:11136"/>
        <dbReference type="ChEBI" id="CHEBI:15378"/>
        <dbReference type="ChEBI" id="CHEBI:57812"/>
        <dbReference type="ChEBI" id="CHEBI:60377"/>
        <dbReference type="ChEBI" id="CHEBI:133470"/>
        <dbReference type="ChEBI" id="CHEBI:140764"/>
        <dbReference type="EC" id="2.4.3.3"/>
    </reaction>
    <physiologicalReaction direction="left-to-right" evidence="13">
        <dbReference type="Rhea" id="RHEA:11137"/>
    </physiologicalReaction>
</comment>
<sequence>MSSKFLGSPSPTDPPGLTPGLTPIPVLHRKDFKKLPEWDFDDVYKTDSEIHKTTQECGNSLWGRIRSDSELRSKFVPNIRLFVFNGSISHRDWNTLSHFNNPFGFMDYRRQDVMSALSLVQKPSSSLLPPKPGRDCISCAVVGSGGVLWRSKKGLEIDRHDYVFRVNGAVISGFEEDVGARTDVYVHTAHSITTSEYRLKKYNYTGAPHDQGIKYVLIPEGMRDFEWLTGLYRHQRVETGPYKGRRPWIQYSDQFNETRFYVLHMDFLRLVRNRFLRSPSLQSNHWAIVRPTNGAFTVFLALQLCDKVDAYGFITKDHKKFSNYYFERGAKTHVVFYANHNYNQEMALWKTLHDKGIIHLYQGEGREPETTQAKPETIKRPNQAKAKTTKRPDQAKTKTTKRLDQAKTKTTKRPDQAKTKTTKRPDQAKTKTTKRPDQAKTKTTKRPDQAKTKTTKRSDTGQKRDH</sequence>
<name>A0AAV2LB53_KNICA</name>
<keyword evidence="9" id="KW-0333">Golgi apparatus</keyword>
<evidence type="ECO:0000256" key="6">
    <source>
        <dbReference type="ARBA" id="ARBA00022692"/>
    </source>
</evidence>
<feature type="compositionally biased region" description="Low complexity" evidence="17">
    <location>
        <begin position="1"/>
        <end position="10"/>
    </location>
</feature>
<evidence type="ECO:0000256" key="13">
    <source>
        <dbReference type="ARBA" id="ARBA00036348"/>
    </source>
</evidence>
<dbReference type="Gene3D" id="3.90.1480.20">
    <property type="entry name" value="Glycosyl transferase family 29"/>
    <property type="match status" value="1"/>
</dbReference>
<dbReference type="GO" id="GO:0000139">
    <property type="term" value="C:Golgi membrane"/>
    <property type="evidence" value="ECO:0007669"/>
    <property type="project" value="UniProtKB-SubCell"/>
</dbReference>
<dbReference type="GO" id="GO:0009312">
    <property type="term" value="P:oligosaccharide biosynthetic process"/>
    <property type="evidence" value="ECO:0007669"/>
    <property type="project" value="TreeGrafter"/>
</dbReference>
<evidence type="ECO:0000256" key="15">
    <source>
        <dbReference type="ARBA" id="ARBA00050664"/>
    </source>
</evidence>
<dbReference type="PANTHER" id="PTHR45941">
    <property type="entry name" value="ALPHA-N-ACETYLGALACTOSAMINIDE ALPHA-2,6-SIALYLTRANSFERASE 2-LIKE-RELATED"/>
    <property type="match status" value="1"/>
</dbReference>
<evidence type="ECO:0000256" key="2">
    <source>
        <dbReference type="ARBA" id="ARBA00004922"/>
    </source>
</evidence>
<proteinExistence type="inferred from homology"/>
<dbReference type="InterPro" id="IPR001675">
    <property type="entry name" value="Glyco_trans_29"/>
</dbReference>
<keyword evidence="10" id="KW-0472">Membrane</keyword>
<evidence type="ECO:0000256" key="10">
    <source>
        <dbReference type="ARBA" id="ARBA00023136"/>
    </source>
</evidence>
<feature type="region of interest" description="Disordered" evidence="17">
    <location>
        <begin position="1"/>
        <end position="21"/>
    </location>
</feature>
<evidence type="ECO:0000256" key="11">
    <source>
        <dbReference type="ARBA" id="ARBA00023157"/>
    </source>
</evidence>
<dbReference type="InterPro" id="IPR038578">
    <property type="entry name" value="GT29-like_sf"/>
</dbReference>
<organism evidence="18 19">
    <name type="scientific">Knipowitschia caucasica</name>
    <name type="common">Caucasian dwarf goby</name>
    <name type="synonym">Pomatoschistus caucasicus</name>
    <dbReference type="NCBI Taxonomy" id="637954"/>
    <lineage>
        <taxon>Eukaryota</taxon>
        <taxon>Metazoa</taxon>
        <taxon>Chordata</taxon>
        <taxon>Craniata</taxon>
        <taxon>Vertebrata</taxon>
        <taxon>Euteleostomi</taxon>
        <taxon>Actinopterygii</taxon>
        <taxon>Neopterygii</taxon>
        <taxon>Teleostei</taxon>
        <taxon>Neoteleostei</taxon>
        <taxon>Acanthomorphata</taxon>
        <taxon>Gobiaria</taxon>
        <taxon>Gobiiformes</taxon>
        <taxon>Gobioidei</taxon>
        <taxon>Gobiidae</taxon>
        <taxon>Gobiinae</taxon>
        <taxon>Knipowitschia</taxon>
    </lineage>
</organism>
<evidence type="ECO:0000256" key="3">
    <source>
        <dbReference type="ARBA" id="ARBA00006003"/>
    </source>
</evidence>
<evidence type="ECO:0000256" key="1">
    <source>
        <dbReference type="ARBA" id="ARBA00004323"/>
    </source>
</evidence>
<evidence type="ECO:0000256" key="4">
    <source>
        <dbReference type="ARBA" id="ARBA00022676"/>
    </source>
</evidence>
<gene>
    <name evidence="18" type="ORF">KC01_LOCUS27825</name>
</gene>
<dbReference type="Proteomes" id="UP001497482">
    <property type="component" value="Chromosome 23"/>
</dbReference>
<dbReference type="AlphaFoldDB" id="A0AAV2LB53"/>
<dbReference type="Pfam" id="PF00777">
    <property type="entry name" value="Glyco_transf_29"/>
    <property type="match status" value="1"/>
</dbReference>
<protein>
    <recommendedName>
        <fullName evidence="14">alpha-N-acetylgalactosaminide alpha-2,6-sialyltransferase</fullName>
        <ecNumber evidence="14">2.4.3.3</ecNumber>
    </recommendedName>
</protein>
<dbReference type="EC" id="2.4.3.3" evidence="14"/>